<dbReference type="Gene3D" id="1.20.120.530">
    <property type="entry name" value="GntR ligand-binding domain-like"/>
    <property type="match status" value="1"/>
</dbReference>
<dbReference type="PANTHER" id="PTHR43537:SF5">
    <property type="entry name" value="UXU OPERON TRANSCRIPTIONAL REGULATOR"/>
    <property type="match status" value="1"/>
</dbReference>
<keyword evidence="3" id="KW-0804">Transcription</keyword>
<dbReference type="InterPro" id="IPR008920">
    <property type="entry name" value="TF_FadR/GntR_C"/>
</dbReference>
<feature type="domain" description="HTH gntR-type" evidence="5">
    <location>
        <begin position="4"/>
        <end position="72"/>
    </location>
</feature>
<proteinExistence type="predicted"/>
<dbReference type="InterPro" id="IPR000524">
    <property type="entry name" value="Tscrpt_reg_HTH_GntR"/>
</dbReference>
<keyword evidence="4" id="KW-0175">Coiled coil</keyword>
<dbReference type="SUPFAM" id="SSF46785">
    <property type="entry name" value="Winged helix' DNA-binding domain"/>
    <property type="match status" value="1"/>
</dbReference>
<evidence type="ECO:0000313" key="7">
    <source>
        <dbReference type="Proteomes" id="UP001139333"/>
    </source>
</evidence>
<dbReference type="SUPFAM" id="SSF48008">
    <property type="entry name" value="GntR ligand-binding domain-like"/>
    <property type="match status" value="1"/>
</dbReference>
<dbReference type="InterPro" id="IPR011711">
    <property type="entry name" value="GntR_C"/>
</dbReference>
<evidence type="ECO:0000256" key="4">
    <source>
        <dbReference type="SAM" id="Coils"/>
    </source>
</evidence>
<dbReference type="SMART" id="SM00345">
    <property type="entry name" value="HTH_GNTR"/>
    <property type="match status" value="1"/>
</dbReference>
<dbReference type="InterPro" id="IPR036388">
    <property type="entry name" value="WH-like_DNA-bd_sf"/>
</dbReference>
<dbReference type="Proteomes" id="UP001139333">
    <property type="component" value="Unassembled WGS sequence"/>
</dbReference>
<dbReference type="CDD" id="cd07377">
    <property type="entry name" value="WHTH_GntR"/>
    <property type="match status" value="1"/>
</dbReference>
<keyword evidence="7" id="KW-1185">Reference proteome</keyword>
<dbReference type="EMBL" id="JAKIKP010000004">
    <property type="protein sequence ID" value="MCL1142430.1"/>
    <property type="molecule type" value="Genomic_DNA"/>
</dbReference>
<dbReference type="PRINTS" id="PR00035">
    <property type="entry name" value="HTHGNTR"/>
</dbReference>
<name>A0A9X2CLC5_9GAMM</name>
<dbReference type="GO" id="GO:0003677">
    <property type="term" value="F:DNA binding"/>
    <property type="evidence" value="ECO:0007669"/>
    <property type="project" value="UniProtKB-KW"/>
</dbReference>
<comment type="caution">
    <text evidence="6">The sequence shown here is derived from an EMBL/GenBank/DDBJ whole genome shotgun (WGS) entry which is preliminary data.</text>
</comment>
<evidence type="ECO:0000256" key="1">
    <source>
        <dbReference type="ARBA" id="ARBA00023015"/>
    </source>
</evidence>
<dbReference type="SMART" id="SM00895">
    <property type="entry name" value="FCD"/>
    <property type="match status" value="1"/>
</dbReference>
<protein>
    <submittedName>
        <fullName evidence="6">FadR family transcriptional regulator</fullName>
    </submittedName>
</protein>
<gene>
    <name evidence="6" type="ORF">L2672_06940</name>
</gene>
<feature type="coiled-coil region" evidence="4">
    <location>
        <begin position="104"/>
        <end position="131"/>
    </location>
</feature>
<evidence type="ECO:0000259" key="5">
    <source>
        <dbReference type="PROSITE" id="PS50949"/>
    </source>
</evidence>
<evidence type="ECO:0000256" key="2">
    <source>
        <dbReference type="ARBA" id="ARBA00023125"/>
    </source>
</evidence>
<dbReference type="AlphaFoldDB" id="A0A9X2CLC5"/>
<keyword evidence="1" id="KW-0805">Transcription regulation</keyword>
<reference evidence="6" key="1">
    <citation type="submission" date="2022-01" db="EMBL/GenBank/DDBJ databases">
        <title>Whole genome-based taxonomy of the Shewanellaceae.</title>
        <authorList>
            <person name="Martin-Rodriguez A.J."/>
        </authorList>
    </citation>
    <scope>NUCLEOTIDE SEQUENCE</scope>
    <source>
        <strain evidence="6">DSM 16422</strain>
    </source>
</reference>
<dbReference type="InterPro" id="IPR036390">
    <property type="entry name" value="WH_DNA-bd_sf"/>
</dbReference>
<dbReference type="Pfam" id="PF07729">
    <property type="entry name" value="FCD"/>
    <property type="match status" value="1"/>
</dbReference>
<evidence type="ECO:0000313" key="6">
    <source>
        <dbReference type="EMBL" id="MCL1142430.1"/>
    </source>
</evidence>
<evidence type="ECO:0000256" key="3">
    <source>
        <dbReference type="ARBA" id="ARBA00023163"/>
    </source>
</evidence>
<keyword evidence="2" id="KW-0238">DNA-binding</keyword>
<accession>A0A9X2CLC5</accession>
<dbReference type="PROSITE" id="PS50949">
    <property type="entry name" value="HTH_GNTR"/>
    <property type="match status" value="1"/>
</dbReference>
<dbReference type="Pfam" id="PF00392">
    <property type="entry name" value="GntR"/>
    <property type="match status" value="1"/>
</dbReference>
<sequence length="246" mass="27948">MSNRRLFWHIVDQIEVSINNGEYPAGSRLPPERELAEKFKVSRPTIREAIIALEVRNKVEVKTGSGVYVLKDKQAAKLKHEVNAFEVTQARALFEGEVAAMAAKTITDAELERLEQTLIAMENNQDVEKADREFHYIIVNATRNAAMIQSVENLWALRSSTPEIVQDYNRVCNKDNDKTIAEHRAIYEALKAHDTVEARSAMHVHFNRLINSLFDATEASALEEIKRKNDEIRGKYSLDTILKSVG</sequence>
<dbReference type="Gene3D" id="1.10.10.10">
    <property type="entry name" value="Winged helix-like DNA-binding domain superfamily/Winged helix DNA-binding domain"/>
    <property type="match status" value="1"/>
</dbReference>
<dbReference type="RefSeq" id="WP_248995117.1">
    <property type="nucleotide sequence ID" value="NZ_JAKIKP010000004.1"/>
</dbReference>
<organism evidence="6 7">
    <name type="scientific">Shewanella gaetbuli</name>
    <dbReference type="NCBI Taxonomy" id="220752"/>
    <lineage>
        <taxon>Bacteria</taxon>
        <taxon>Pseudomonadati</taxon>
        <taxon>Pseudomonadota</taxon>
        <taxon>Gammaproteobacteria</taxon>
        <taxon>Alteromonadales</taxon>
        <taxon>Shewanellaceae</taxon>
        <taxon>Shewanella</taxon>
    </lineage>
</organism>
<dbReference type="PANTHER" id="PTHR43537">
    <property type="entry name" value="TRANSCRIPTIONAL REGULATOR, GNTR FAMILY"/>
    <property type="match status" value="1"/>
</dbReference>
<dbReference type="GO" id="GO:0003700">
    <property type="term" value="F:DNA-binding transcription factor activity"/>
    <property type="evidence" value="ECO:0007669"/>
    <property type="project" value="InterPro"/>
</dbReference>